<evidence type="ECO:0000313" key="3">
    <source>
        <dbReference type="Proteomes" id="UP001281410"/>
    </source>
</evidence>
<comment type="caution">
    <text evidence="2">The sequence shown here is derived from an EMBL/GenBank/DDBJ whole genome shotgun (WGS) entry which is preliminary data.</text>
</comment>
<keyword evidence="1" id="KW-0472">Membrane</keyword>
<sequence length="150" mass="16987">MDYRISILAAANLTGGALMRYDKTKPLKLFSVLLDFCSFHCAPDISECKEGTACHCDDCSCKNNWGGFECKCKADRLFIKEQDACIERNGSKFRWFFTFLILAVVVGAGGAGYILYKYRLRSYVDLEIMAIMSQYMPLDNNHNNEVSMEA</sequence>
<evidence type="ECO:0000256" key="1">
    <source>
        <dbReference type="SAM" id="Phobius"/>
    </source>
</evidence>
<evidence type="ECO:0000313" key="2">
    <source>
        <dbReference type="EMBL" id="KAK3189066.1"/>
    </source>
</evidence>
<gene>
    <name evidence="2" type="ORF">Dsin_028627</name>
</gene>
<reference evidence="2" key="1">
    <citation type="journal article" date="2023" name="Plant J.">
        <title>Genome sequences and population genomics provide insights into the demographic history, inbreeding, and mutation load of two 'living fossil' tree species of Dipteronia.</title>
        <authorList>
            <person name="Feng Y."/>
            <person name="Comes H.P."/>
            <person name="Chen J."/>
            <person name="Zhu S."/>
            <person name="Lu R."/>
            <person name="Zhang X."/>
            <person name="Li P."/>
            <person name="Qiu J."/>
            <person name="Olsen K.M."/>
            <person name="Qiu Y."/>
        </authorList>
    </citation>
    <scope>NUCLEOTIDE SEQUENCE</scope>
    <source>
        <strain evidence="2">NBL</strain>
    </source>
</reference>
<dbReference type="EMBL" id="JANJYJ010000009">
    <property type="protein sequence ID" value="KAK3189066.1"/>
    <property type="molecule type" value="Genomic_DNA"/>
</dbReference>
<keyword evidence="1" id="KW-1133">Transmembrane helix</keyword>
<feature type="transmembrane region" description="Helical" evidence="1">
    <location>
        <begin position="95"/>
        <end position="116"/>
    </location>
</feature>
<organism evidence="2 3">
    <name type="scientific">Dipteronia sinensis</name>
    <dbReference type="NCBI Taxonomy" id="43782"/>
    <lineage>
        <taxon>Eukaryota</taxon>
        <taxon>Viridiplantae</taxon>
        <taxon>Streptophyta</taxon>
        <taxon>Embryophyta</taxon>
        <taxon>Tracheophyta</taxon>
        <taxon>Spermatophyta</taxon>
        <taxon>Magnoliopsida</taxon>
        <taxon>eudicotyledons</taxon>
        <taxon>Gunneridae</taxon>
        <taxon>Pentapetalae</taxon>
        <taxon>rosids</taxon>
        <taxon>malvids</taxon>
        <taxon>Sapindales</taxon>
        <taxon>Sapindaceae</taxon>
        <taxon>Hippocastanoideae</taxon>
        <taxon>Acereae</taxon>
        <taxon>Dipteronia</taxon>
    </lineage>
</organism>
<proteinExistence type="predicted"/>
<name>A0AAD9ZSK8_9ROSI</name>
<keyword evidence="1" id="KW-0812">Transmembrane</keyword>
<protein>
    <recommendedName>
        <fullName evidence="4">EGF-like calcium-binding domain-containing protein</fullName>
    </recommendedName>
</protein>
<dbReference type="AlphaFoldDB" id="A0AAD9ZSK8"/>
<accession>A0AAD9ZSK8</accession>
<dbReference type="Proteomes" id="UP001281410">
    <property type="component" value="Unassembled WGS sequence"/>
</dbReference>
<evidence type="ECO:0008006" key="4">
    <source>
        <dbReference type="Google" id="ProtNLM"/>
    </source>
</evidence>
<keyword evidence="3" id="KW-1185">Reference proteome</keyword>